<sequence>MLPVLLALCAAFSNAVATVLQRRAALTVPASTGLRPGLLVDLLRRRIWLAGILAVIAAAVFQAAALAGGKLSVVQPLFVLELPFALLVGSLVLRRGLPSRGWAAIGCVVLGLGLALGAAAPSAGEPHVAIGRWIPALAGCGAVIVLLCAVAVRRPIGRVRAWCLGAAAAVGYALTAALMKTATRTLADHGLGAFLTTWQTYAFAAVGVASLFLLENALQGGPLVASQPALTLGDAAVSLTLGVALYREELRTGWWLVPELLGIGLVAAGAVTLARTPLTRTLVGPVPEPPEDPAEPEGAAEPEEAADAEDTAESEDAAAPPGPEA</sequence>
<keyword evidence="3" id="KW-0732">Signal</keyword>
<feature type="transmembrane region" description="Helical" evidence="2">
    <location>
        <begin position="47"/>
        <end position="66"/>
    </location>
</feature>
<gene>
    <name evidence="4" type="ORF">ACFQMG_24580</name>
</gene>
<comment type="caution">
    <text evidence="4">The sequence shown here is derived from an EMBL/GenBank/DDBJ whole genome shotgun (WGS) entry which is preliminary data.</text>
</comment>
<keyword evidence="5" id="KW-1185">Reference proteome</keyword>
<evidence type="ECO:0000256" key="3">
    <source>
        <dbReference type="SAM" id="SignalP"/>
    </source>
</evidence>
<feature type="transmembrane region" description="Helical" evidence="2">
    <location>
        <begin position="73"/>
        <end position="93"/>
    </location>
</feature>
<feature type="transmembrane region" description="Helical" evidence="2">
    <location>
        <begin position="191"/>
        <end position="213"/>
    </location>
</feature>
<dbReference type="EMBL" id="JBHTAJ010000052">
    <property type="protein sequence ID" value="MFC7182731.1"/>
    <property type="molecule type" value="Genomic_DNA"/>
</dbReference>
<protein>
    <submittedName>
        <fullName evidence="4">DMT family transporter</fullName>
    </submittedName>
</protein>
<organism evidence="4 5">
    <name type="scientific">Kitasatospora paranensis</name>
    <dbReference type="NCBI Taxonomy" id="258053"/>
    <lineage>
        <taxon>Bacteria</taxon>
        <taxon>Bacillati</taxon>
        <taxon>Actinomycetota</taxon>
        <taxon>Actinomycetes</taxon>
        <taxon>Kitasatosporales</taxon>
        <taxon>Streptomycetaceae</taxon>
        <taxon>Kitasatospora</taxon>
    </lineage>
</organism>
<keyword evidence="2" id="KW-1133">Transmembrane helix</keyword>
<feature type="region of interest" description="Disordered" evidence="1">
    <location>
        <begin position="281"/>
        <end position="325"/>
    </location>
</feature>
<keyword evidence="2" id="KW-0812">Transmembrane</keyword>
<feature type="transmembrane region" description="Helical" evidence="2">
    <location>
        <begin position="133"/>
        <end position="153"/>
    </location>
</feature>
<keyword evidence="2" id="KW-0472">Membrane</keyword>
<feature type="transmembrane region" description="Helical" evidence="2">
    <location>
        <begin position="253"/>
        <end position="274"/>
    </location>
</feature>
<evidence type="ECO:0000313" key="4">
    <source>
        <dbReference type="EMBL" id="MFC7182731.1"/>
    </source>
</evidence>
<evidence type="ECO:0000256" key="2">
    <source>
        <dbReference type="SAM" id="Phobius"/>
    </source>
</evidence>
<feature type="signal peptide" evidence="3">
    <location>
        <begin position="1"/>
        <end position="17"/>
    </location>
</feature>
<name>A0ABW2FZP7_9ACTN</name>
<dbReference type="NCBIfam" id="NF038012">
    <property type="entry name" value="DMT_1"/>
    <property type="match status" value="1"/>
</dbReference>
<evidence type="ECO:0000313" key="5">
    <source>
        <dbReference type="Proteomes" id="UP001596435"/>
    </source>
</evidence>
<feature type="transmembrane region" description="Helical" evidence="2">
    <location>
        <begin position="225"/>
        <end position="246"/>
    </location>
</feature>
<dbReference type="RefSeq" id="WP_345705795.1">
    <property type="nucleotide sequence ID" value="NZ_BAABKV010000001.1"/>
</dbReference>
<feature type="chain" id="PRO_5045299600" evidence="3">
    <location>
        <begin position="18"/>
        <end position="325"/>
    </location>
</feature>
<evidence type="ECO:0000256" key="1">
    <source>
        <dbReference type="SAM" id="MobiDB-lite"/>
    </source>
</evidence>
<feature type="transmembrane region" description="Helical" evidence="2">
    <location>
        <begin position="99"/>
        <end position="121"/>
    </location>
</feature>
<accession>A0ABW2FZP7</accession>
<reference evidence="5" key="1">
    <citation type="journal article" date="2019" name="Int. J. Syst. Evol. Microbiol.">
        <title>The Global Catalogue of Microorganisms (GCM) 10K type strain sequencing project: providing services to taxonomists for standard genome sequencing and annotation.</title>
        <authorList>
            <consortium name="The Broad Institute Genomics Platform"/>
            <consortium name="The Broad Institute Genome Sequencing Center for Infectious Disease"/>
            <person name="Wu L."/>
            <person name="Ma J."/>
        </authorList>
    </citation>
    <scope>NUCLEOTIDE SEQUENCE [LARGE SCALE GENOMIC DNA]</scope>
    <source>
        <strain evidence="5">CGMCC 1.12859</strain>
    </source>
</reference>
<feature type="compositionally biased region" description="Acidic residues" evidence="1">
    <location>
        <begin position="289"/>
        <end position="316"/>
    </location>
</feature>
<proteinExistence type="predicted"/>
<dbReference type="PANTHER" id="PTHR40761:SF1">
    <property type="entry name" value="CONSERVED INTEGRAL MEMBRANE ALANINE VALINE AND LEUCINE RICH PROTEIN-RELATED"/>
    <property type="match status" value="1"/>
</dbReference>
<dbReference type="Proteomes" id="UP001596435">
    <property type="component" value="Unassembled WGS sequence"/>
</dbReference>
<dbReference type="PANTHER" id="PTHR40761">
    <property type="entry name" value="CONSERVED INTEGRAL MEMBRANE ALANINE VALINE AND LEUCINE RICH PROTEIN-RELATED"/>
    <property type="match status" value="1"/>
</dbReference>